<reference evidence="1" key="1">
    <citation type="submission" date="2023-10" db="EMBL/GenBank/DDBJ databases">
        <title>Genome assembly of Pristionchus species.</title>
        <authorList>
            <person name="Yoshida K."/>
            <person name="Sommer R.J."/>
        </authorList>
    </citation>
    <scope>NUCLEOTIDE SEQUENCE</scope>
    <source>
        <strain evidence="1">RS0144</strain>
    </source>
</reference>
<feature type="non-terminal residue" evidence="1">
    <location>
        <position position="1"/>
    </location>
</feature>
<dbReference type="Gene3D" id="3.90.1150.10">
    <property type="entry name" value="Aspartate Aminotransferase, domain 1"/>
    <property type="match status" value="1"/>
</dbReference>
<organism evidence="1 2">
    <name type="scientific">Pristionchus entomophagus</name>
    <dbReference type="NCBI Taxonomy" id="358040"/>
    <lineage>
        <taxon>Eukaryota</taxon>
        <taxon>Metazoa</taxon>
        <taxon>Ecdysozoa</taxon>
        <taxon>Nematoda</taxon>
        <taxon>Chromadorea</taxon>
        <taxon>Rhabditida</taxon>
        <taxon>Rhabditina</taxon>
        <taxon>Diplogasteromorpha</taxon>
        <taxon>Diplogasteroidea</taxon>
        <taxon>Neodiplogasteridae</taxon>
        <taxon>Pristionchus</taxon>
    </lineage>
</organism>
<sequence length="67" mass="7295">PEAQRFFQALKVFTPAESLGGVESLAAFPCVPWSPQRIELGSESRTVSSGSLLESRTKRISLLTSSR</sequence>
<accession>A0AAV5T5J3</accession>
<dbReference type="InterPro" id="IPR015422">
    <property type="entry name" value="PyrdxlP-dep_Trfase_small"/>
</dbReference>
<dbReference type="EMBL" id="BTSX01000003">
    <property type="protein sequence ID" value="GMS90800.1"/>
    <property type="molecule type" value="Genomic_DNA"/>
</dbReference>
<protein>
    <submittedName>
        <fullName evidence="1">Uncharacterized protein</fullName>
    </submittedName>
</protein>
<dbReference type="AlphaFoldDB" id="A0AAV5T5J3"/>
<feature type="non-terminal residue" evidence="1">
    <location>
        <position position="67"/>
    </location>
</feature>
<dbReference type="Proteomes" id="UP001432027">
    <property type="component" value="Unassembled WGS sequence"/>
</dbReference>
<comment type="caution">
    <text evidence="1">The sequence shown here is derived from an EMBL/GenBank/DDBJ whole genome shotgun (WGS) entry which is preliminary data.</text>
</comment>
<proteinExistence type="predicted"/>
<name>A0AAV5T5J3_9BILA</name>
<evidence type="ECO:0000313" key="1">
    <source>
        <dbReference type="EMBL" id="GMS90800.1"/>
    </source>
</evidence>
<gene>
    <name evidence="1" type="ORF">PENTCL1PPCAC_12975</name>
</gene>
<keyword evidence="2" id="KW-1185">Reference proteome</keyword>
<evidence type="ECO:0000313" key="2">
    <source>
        <dbReference type="Proteomes" id="UP001432027"/>
    </source>
</evidence>